<gene>
    <name evidence="1" type="ORF">RIF29_15752</name>
</gene>
<sequence>MGWYPLEAEWLDLNDSSSDGGLVPISISMPVKWCLGSDSSCRFKNVILDLLDGKGDRVDEVPMIENLVVDFLKELYAKESARARDKLATANQYLSLD</sequence>
<dbReference type="Proteomes" id="UP001372338">
    <property type="component" value="Unassembled WGS sequence"/>
</dbReference>
<proteinExistence type="predicted"/>
<evidence type="ECO:0000313" key="1">
    <source>
        <dbReference type="EMBL" id="KAK7274656.1"/>
    </source>
</evidence>
<organism evidence="1 2">
    <name type="scientific">Crotalaria pallida</name>
    <name type="common">Smooth rattlebox</name>
    <name type="synonym">Crotalaria striata</name>
    <dbReference type="NCBI Taxonomy" id="3830"/>
    <lineage>
        <taxon>Eukaryota</taxon>
        <taxon>Viridiplantae</taxon>
        <taxon>Streptophyta</taxon>
        <taxon>Embryophyta</taxon>
        <taxon>Tracheophyta</taxon>
        <taxon>Spermatophyta</taxon>
        <taxon>Magnoliopsida</taxon>
        <taxon>eudicotyledons</taxon>
        <taxon>Gunneridae</taxon>
        <taxon>Pentapetalae</taxon>
        <taxon>rosids</taxon>
        <taxon>fabids</taxon>
        <taxon>Fabales</taxon>
        <taxon>Fabaceae</taxon>
        <taxon>Papilionoideae</taxon>
        <taxon>50 kb inversion clade</taxon>
        <taxon>genistoids sensu lato</taxon>
        <taxon>core genistoids</taxon>
        <taxon>Crotalarieae</taxon>
        <taxon>Crotalaria</taxon>
    </lineage>
</organism>
<dbReference type="EMBL" id="JAYWIO010000003">
    <property type="protein sequence ID" value="KAK7274656.1"/>
    <property type="molecule type" value="Genomic_DNA"/>
</dbReference>
<name>A0AAN9FG19_CROPI</name>
<comment type="caution">
    <text evidence="1">The sequence shown here is derived from an EMBL/GenBank/DDBJ whole genome shotgun (WGS) entry which is preliminary data.</text>
</comment>
<evidence type="ECO:0000313" key="2">
    <source>
        <dbReference type="Proteomes" id="UP001372338"/>
    </source>
</evidence>
<reference evidence="1 2" key="1">
    <citation type="submission" date="2024-01" db="EMBL/GenBank/DDBJ databases">
        <title>The genomes of 5 underutilized Papilionoideae crops provide insights into root nodulation and disease resistanc.</title>
        <authorList>
            <person name="Yuan L."/>
        </authorList>
    </citation>
    <scope>NUCLEOTIDE SEQUENCE [LARGE SCALE GENOMIC DNA]</scope>
    <source>
        <strain evidence="1">ZHUSHIDOU_FW_LH</strain>
        <tissue evidence="1">Leaf</tissue>
    </source>
</reference>
<keyword evidence="2" id="KW-1185">Reference proteome</keyword>
<dbReference type="AlphaFoldDB" id="A0AAN9FG19"/>
<protein>
    <submittedName>
        <fullName evidence="1">Uncharacterized protein</fullName>
    </submittedName>
</protein>
<accession>A0AAN9FG19</accession>